<evidence type="ECO:0000256" key="1">
    <source>
        <dbReference type="PIRNR" id="PIRNR028103"/>
    </source>
</evidence>
<keyword evidence="1" id="KW-0963">Cytoplasm</keyword>
<dbReference type="PANTHER" id="PTHR34875">
    <property type="entry name" value="UPF0237 PROTEIN MJ1558"/>
    <property type="match status" value="1"/>
</dbReference>
<comment type="subcellular location">
    <subcellularLocation>
        <location evidence="1">Cytoplasm</location>
    </subcellularLocation>
</comment>
<keyword evidence="1" id="KW-0678">Repressor</keyword>
<dbReference type="InterPro" id="IPR050990">
    <property type="entry name" value="UPF0237/GcvR_regulator"/>
</dbReference>
<dbReference type="AlphaFoldDB" id="A0A918VS98"/>
<dbReference type="Pfam" id="PF13740">
    <property type="entry name" value="ACT_6"/>
    <property type="match status" value="1"/>
</dbReference>
<sequence>MSTEKIVITLFAKDRPGIVRTLSNTVLQHDGNWLESSLSRLCGQFTGIVHLTVEETNKQALLVALRDLSAEGIFVTVQDASSVEPDQEEVDSVQILVEANDRPGIVKEITDKLADANVNVDNIDTECESASMAGYPLFRAHLFLALPDGVSEQALEALLESVSDDLMVSILDE</sequence>
<dbReference type="EMBL" id="BMXA01000008">
    <property type="protein sequence ID" value="GHA19701.1"/>
    <property type="molecule type" value="Genomic_DNA"/>
</dbReference>
<dbReference type="RefSeq" id="WP_189402697.1">
    <property type="nucleotide sequence ID" value="NZ_BMXA01000008.1"/>
</dbReference>
<dbReference type="PANTHER" id="PTHR34875:SF6">
    <property type="entry name" value="UPF0237 PROTEIN MJ1558"/>
    <property type="match status" value="1"/>
</dbReference>
<comment type="caution">
    <text evidence="3">The sequence shown here is derived from an EMBL/GenBank/DDBJ whole genome shotgun (WGS) entry which is preliminary data.</text>
</comment>
<dbReference type="GO" id="GO:0006355">
    <property type="term" value="P:regulation of DNA-templated transcription"/>
    <property type="evidence" value="ECO:0007669"/>
    <property type="project" value="UniProtKB-UniRule"/>
</dbReference>
<dbReference type="InterPro" id="IPR016867">
    <property type="entry name" value="GcvR"/>
</dbReference>
<evidence type="ECO:0000313" key="4">
    <source>
        <dbReference type="Proteomes" id="UP000614811"/>
    </source>
</evidence>
<proteinExistence type="predicted"/>
<dbReference type="InterPro" id="IPR045865">
    <property type="entry name" value="ACT-like_dom_sf"/>
</dbReference>
<reference evidence="3" key="2">
    <citation type="submission" date="2020-09" db="EMBL/GenBank/DDBJ databases">
        <authorList>
            <person name="Sun Q."/>
            <person name="Kim S."/>
        </authorList>
    </citation>
    <scope>NUCLEOTIDE SEQUENCE</scope>
    <source>
        <strain evidence="3">KCTC 12711</strain>
    </source>
</reference>
<dbReference type="SUPFAM" id="SSF55021">
    <property type="entry name" value="ACT-like"/>
    <property type="match status" value="2"/>
</dbReference>
<dbReference type="CDD" id="cd04869">
    <property type="entry name" value="ACT_GcvR_2"/>
    <property type="match status" value="1"/>
</dbReference>
<dbReference type="Proteomes" id="UP000614811">
    <property type="component" value="Unassembled WGS sequence"/>
</dbReference>
<feature type="domain" description="ACT" evidence="2">
    <location>
        <begin position="7"/>
        <end position="82"/>
    </location>
</feature>
<evidence type="ECO:0000313" key="3">
    <source>
        <dbReference type="EMBL" id="GHA19701.1"/>
    </source>
</evidence>
<dbReference type="Pfam" id="PF01842">
    <property type="entry name" value="ACT"/>
    <property type="match status" value="1"/>
</dbReference>
<organism evidence="3 4">
    <name type="scientific">Arenicella chitinivorans</name>
    <dbReference type="NCBI Taxonomy" id="1329800"/>
    <lineage>
        <taxon>Bacteria</taxon>
        <taxon>Pseudomonadati</taxon>
        <taxon>Pseudomonadota</taxon>
        <taxon>Gammaproteobacteria</taxon>
        <taxon>Arenicellales</taxon>
        <taxon>Arenicellaceae</taxon>
        <taxon>Arenicella</taxon>
    </lineage>
</organism>
<gene>
    <name evidence="3" type="ORF">GCM10008090_31750</name>
</gene>
<dbReference type="GO" id="GO:0005737">
    <property type="term" value="C:cytoplasm"/>
    <property type="evidence" value="ECO:0007669"/>
    <property type="project" value="UniProtKB-SubCell"/>
</dbReference>
<protein>
    <recommendedName>
        <fullName evidence="1">Glycine cleavage system transcriptional repressor</fullName>
    </recommendedName>
</protein>
<feature type="domain" description="ACT" evidence="2">
    <location>
        <begin position="94"/>
        <end position="173"/>
    </location>
</feature>
<reference evidence="3" key="1">
    <citation type="journal article" date="2014" name="Int. J. Syst. Evol. Microbiol.">
        <title>Complete genome sequence of Corynebacterium casei LMG S-19264T (=DSM 44701T), isolated from a smear-ripened cheese.</title>
        <authorList>
            <consortium name="US DOE Joint Genome Institute (JGI-PGF)"/>
            <person name="Walter F."/>
            <person name="Albersmeier A."/>
            <person name="Kalinowski J."/>
            <person name="Ruckert C."/>
        </authorList>
    </citation>
    <scope>NUCLEOTIDE SEQUENCE</scope>
    <source>
        <strain evidence="3">KCTC 12711</strain>
    </source>
</reference>
<keyword evidence="4" id="KW-1185">Reference proteome</keyword>
<dbReference type="PROSITE" id="PS51671">
    <property type="entry name" value="ACT"/>
    <property type="match status" value="2"/>
</dbReference>
<dbReference type="Gene3D" id="3.30.70.260">
    <property type="match status" value="2"/>
</dbReference>
<dbReference type="PIRSF" id="PIRSF028103">
    <property type="entry name" value="GcvR"/>
    <property type="match status" value="1"/>
</dbReference>
<accession>A0A918VS98</accession>
<keyword evidence="1" id="KW-0804">Transcription</keyword>
<evidence type="ECO:0000259" key="2">
    <source>
        <dbReference type="PROSITE" id="PS51671"/>
    </source>
</evidence>
<name>A0A918VS98_9GAMM</name>
<dbReference type="InterPro" id="IPR002912">
    <property type="entry name" value="ACT_dom"/>
</dbReference>